<keyword evidence="2" id="KW-1185">Reference proteome</keyword>
<dbReference type="RefSeq" id="WP_124234663.1">
    <property type="nucleotide sequence ID" value="NZ_RHHM01000019.1"/>
</dbReference>
<protein>
    <submittedName>
        <fullName evidence="1">Uncharacterized protein</fullName>
    </submittedName>
</protein>
<proteinExistence type="predicted"/>
<dbReference type="AlphaFoldDB" id="A0A3N6RW99"/>
<comment type="caution">
    <text evidence="1">The sequence shown here is derived from an EMBL/GenBank/DDBJ whole genome shotgun (WGS) entry which is preliminary data.</text>
</comment>
<reference evidence="1 2" key="1">
    <citation type="submission" date="2018-10" db="EMBL/GenBank/DDBJ databases">
        <title>Draft genome sequence for the type isolate of Erwinia psidii, agent causal of bacterial blight in guava (Psidium guajava) and wilt and die-back of Eucalyptus spp.</title>
        <authorList>
            <person name="Hermenegildo P.S."/>
            <person name="Santos S.A."/>
            <person name="Guimaraes L.M.S."/>
            <person name="Vidigal P.M.P."/>
            <person name="Pereira I.C."/>
            <person name="Badel J.L."/>
            <person name="Alfenas-Zerbini P."/>
            <person name="Ferreira M.A.S.V."/>
            <person name="Alfenas A.C."/>
        </authorList>
    </citation>
    <scope>NUCLEOTIDE SEQUENCE [LARGE SCALE GENOMIC DNA]</scope>
    <source>
        <strain evidence="1 2">IBSBF 435</strain>
    </source>
</reference>
<sequence>MPPAKYPGQYCFTDMASGPITVTGSSNQHYLIFITVMASSHPTRLPADGIVIAIVEQRSLMALLTHRFF</sequence>
<evidence type="ECO:0000313" key="1">
    <source>
        <dbReference type="EMBL" id="RQM36617.1"/>
    </source>
</evidence>
<gene>
    <name evidence="1" type="ORF">EB241_19540</name>
</gene>
<dbReference type="EMBL" id="RHHM01000019">
    <property type="protein sequence ID" value="RQM36617.1"/>
    <property type="molecule type" value="Genomic_DNA"/>
</dbReference>
<dbReference type="Proteomes" id="UP000279457">
    <property type="component" value="Unassembled WGS sequence"/>
</dbReference>
<evidence type="ECO:0000313" key="2">
    <source>
        <dbReference type="Proteomes" id="UP000279457"/>
    </source>
</evidence>
<organism evidence="1 2">
    <name type="scientific">Erwinia psidii</name>
    <dbReference type="NCBI Taxonomy" id="69224"/>
    <lineage>
        <taxon>Bacteria</taxon>
        <taxon>Pseudomonadati</taxon>
        <taxon>Pseudomonadota</taxon>
        <taxon>Gammaproteobacteria</taxon>
        <taxon>Enterobacterales</taxon>
        <taxon>Erwiniaceae</taxon>
        <taxon>Erwinia</taxon>
    </lineage>
</organism>
<name>A0A3N6RW99_9GAMM</name>
<accession>A0A3N6RW99</accession>